<organism evidence="5 6">
    <name type="scientific">Danaus chrysippus</name>
    <name type="common">African queen</name>
    <dbReference type="NCBI Taxonomy" id="151541"/>
    <lineage>
        <taxon>Eukaryota</taxon>
        <taxon>Metazoa</taxon>
        <taxon>Ecdysozoa</taxon>
        <taxon>Arthropoda</taxon>
        <taxon>Hexapoda</taxon>
        <taxon>Insecta</taxon>
        <taxon>Pterygota</taxon>
        <taxon>Neoptera</taxon>
        <taxon>Endopterygota</taxon>
        <taxon>Lepidoptera</taxon>
        <taxon>Glossata</taxon>
        <taxon>Ditrysia</taxon>
        <taxon>Papilionoidea</taxon>
        <taxon>Nymphalidae</taxon>
        <taxon>Danainae</taxon>
        <taxon>Danaini</taxon>
        <taxon>Danaina</taxon>
        <taxon>Danaus</taxon>
        <taxon>Anosia</taxon>
    </lineage>
</organism>
<dbReference type="Pfam" id="PF00379">
    <property type="entry name" value="Chitin_bind_4"/>
    <property type="match status" value="1"/>
</dbReference>
<feature type="region of interest" description="Disordered" evidence="4">
    <location>
        <begin position="380"/>
        <end position="410"/>
    </location>
</feature>
<feature type="compositionally biased region" description="Polar residues" evidence="4">
    <location>
        <begin position="621"/>
        <end position="688"/>
    </location>
</feature>
<evidence type="ECO:0000313" key="5">
    <source>
        <dbReference type="EMBL" id="CAG9564265.1"/>
    </source>
</evidence>
<keyword evidence="1 3" id="KW-0193">Cuticle</keyword>
<dbReference type="InterPro" id="IPR000618">
    <property type="entry name" value="Insect_cuticle"/>
</dbReference>
<comment type="caution">
    <text evidence="5">The sequence shown here is derived from an EMBL/GenBank/DDBJ whole genome shotgun (WGS) entry which is preliminary data.</text>
</comment>
<dbReference type="EMBL" id="CAKASE010000050">
    <property type="protein sequence ID" value="CAG9564265.1"/>
    <property type="molecule type" value="Genomic_DNA"/>
</dbReference>
<dbReference type="PROSITE" id="PS51155">
    <property type="entry name" value="CHIT_BIND_RR_2"/>
    <property type="match status" value="1"/>
</dbReference>
<feature type="region of interest" description="Disordered" evidence="4">
    <location>
        <begin position="334"/>
        <end position="367"/>
    </location>
</feature>
<dbReference type="AlphaFoldDB" id="A0A8J2W1X6"/>
<feature type="compositionally biased region" description="Low complexity" evidence="4">
    <location>
        <begin position="390"/>
        <end position="409"/>
    </location>
</feature>
<dbReference type="PRINTS" id="PR00947">
    <property type="entry name" value="CUTICLE"/>
</dbReference>
<dbReference type="GO" id="GO:0042302">
    <property type="term" value="F:structural constituent of cuticle"/>
    <property type="evidence" value="ECO:0007669"/>
    <property type="project" value="UniProtKB-UniRule"/>
</dbReference>
<evidence type="ECO:0000256" key="1">
    <source>
        <dbReference type="ARBA" id="ARBA00022460"/>
    </source>
</evidence>
<evidence type="ECO:0000256" key="3">
    <source>
        <dbReference type="PROSITE-ProRule" id="PRU00497"/>
    </source>
</evidence>
<feature type="compositionally biased region" description="Polar residues" evidence="4">
    <location>
        <begin position="380"/>
        <end position="389"/>
    </location>
</feature>
<keyword evidence="6" id="KW-1185">Reference proteome</keyword>
<name>A0A8J2W1X6_9NEOP</name>
<accession>A0A8J2W1X6</accession>
<sequence>MFAALIVACNAAKLDLTYLPPASAATAGGSPGSIQTPIAKSEIEKLPFGSFVNEHDGVVIDVASAGTRAAQSGLGATRATYGSMDSKVGDAAFRGTSQVQVTNPILDYNPDLSAFNTPKKPMRSEIQVTRDRGASIIKYHNENNGERYSYGFETDNGIKAEENGVAINGVQAEGGFSYVGDDGKVYSVVYTADEGGYRPMGSHLPTPPPIPVEILRALEQNMRDEAAGIFEDGSYDARKYNNNDYKQTDFNNKYDDRQTYMFNAQPGLVANMNGGFMNNNPAAAVRPNPPALFGTQTESSKFGAVNKFGADLNKGSGFGQNQMNINAQLGSKNEYSQKQNAQNSISSNFDSSSTSMNGSSSFSPVKPLSQQALQETMNLGQGQLDSSRPSSYDTSISSVISEKVSSENKQQINQNLGTSFSIESNQNKPSNNDQSFLAPMQRLPTYNINKNTSPQYMQSTQQSNEQIISGTTLGSNGFNNQFAQTTRLPQGSLQSSISTPSRLGNILPSSDTINAGNLLISSKPIISAKEPERTLTTPLESISTETDNKDSSLSFTQAQYTGSTFANTPDTTNTDFTSELSVKPFSQTQNINSKTTPSQFTSTSSNKNDVKVTNSFQLSSENFSTQSQNYDSNTNKFESIPPMTSTRPNNIDFSQSTKTPSSTQFNQQSQVSTSSYNTNQPSKPSNSAFFPPERNSQKFPTTVSYQFNKEATATDFKTDSSKEMTSTTFSDITNRFNTNKYYTPSAPTTVFENKGQLPTNGITQASISSFPSISPSLSNFESSSKFSSTPTVQQNTQNYYRPIQSLKPTKLTTTTVSESSSTFENRMEENNSQTQQYTTNIYEYNKPTQSLGSRNEQMVNQQDSQLTTQFGMTTQLNVQENDSSKRKEQISFEDATQNEDFDKKNYVIIIPTNNS</sequence>
<evidence type="ECO:0000256" key="4">
    <source>
        <dbReference type="SAM" id="MobiDB-lite"/>
    </source>
</evidence>
<feature type="region of interest" description="Disordered" evidence="4">
    <location>
        <begin position="582"/>
        <end position="608"/>
    </location>
</feature>
<keyword evidence="2" id="KW-0732">Signal</keyword>
<protein>
    <submittedName>
        <fullName evidence="5">(African queen) hypothetical protein</fullName>
    </submittedName>
</protein>
<dbReference type="PROSITE" id="PS00233">
    <property type="entry name" value="CHIT_BIND_RR_1"/>
    <property type="match status" value="1"/>
</dbReference>
<proteinExistence type="predicted"/>
<reference evidence="5" key="1">
    <citation type="submission" date="2021-09" db="EMBL/GenBank/DDBJ databases">
        <authorList>
            <person name="Martin H S."/>
        </authorList>
    </citation>
    <scope>NUCLEOTIDE SEQUENCE</scope>
</reference>
<dbReference type="Proteomes" id="UP000789524">
    <property type="component" value="Unassembled WGS sequence"/>
</dbReference>
<dbReference type="InterPro" id="IPR031311">
    <property type="entry name" value="CHIT_BIND_RR_consensus"/>
</dbReference>
<evidence type="ECO:0000256" key="2">
    <source>
        <dbReference type="ARBA" id="ARBA00022729"/>
    </source>
</evidence>
<gene>
    <name evidence="5" type="ORF">DCHRY22_LOCUS5277</name>
</gene>
<dbReference type="OrthoDB" id="7484114at2759"/>
<evidence type="ECO:0000313" key="6">
    <source>
        <dbReference type="Proteomes" id="UP000789524"/>
    </source>
</evidence>
<feature type="compositionally biased region" description="Low complexity" evidence="4">
    <location>
        <begin position="343"/>
        <end position="363"/>
    </location>
</feature>
<feature type="region of interest" description="Disordered" evidence="4">
    <location>
        <begin position="621"/>
        <end position="697"/>
    </location>
</feature>